<dbReference type="EMBL" id="JARIHO010000001">
    <property type="protein sequence ID" value="KAJ7368693.1"/>
    <property type="molecule type" value="Genomic_DNA"/>
</dbReference>
<evidence type="ECO:0000313" key="2">
    <source>
        <dbReference type="Proteomes" id="UP001218218"/>
    </source>
</evidence>
<accession>A0AAD7F6N4</accession>
<name>A0AAD7F6N4_9AGAR</name>
<protein>
    <submittedName>
        <fullName evidence="1">Uncharacterized protein</fullName>
    </submittedName>
</protein>
<comment type="caution">
    <text evidence="1">The sequence shown here is derived from an EMBL/GenBank/DDBJ whole genome shotgun (WGS) entry which is preliminary data.</text>
</comment>
<dbReference type="Proteomes" id="UP001218218">
    <property type="component" value="Unassembled WGS sequence"/>
</dbReference>
<dbReference type="AlphaFoldDB" id="A0AAD7F6N4"/>
<sequence>MHFAQEVCSALVLCACPTARPSRRALPDLGTASVPPGGRRGGRCVRPCTLHSVEKEFPEKVSIKKMKISQGAVPCEAGILAGIWATKSDADRAPRIVEETFSGLRGGGIIPSLQHAQSASTYPCHPLRTGKAGWQTHPIVLWGSIPCWQCWVPYRNRATYLLEKRR</sequence>
<organism evidence="1 2">
    <name type="scientific">Mycena albidolilacea</name>
    <dbReference type="NCBI Taxonomy" id="1033008"/>
    <lineage>
        <taxon>Eukaryota</taxon>
        <taxon>Fungi</taxon>
        <taxon>Dikarya</taxon>
        <taxon>Basidiomycota</taxon>
        <taxon>Agaricomycotina</taxon>
        <taxon>Agaricomycetes</taxon>
        <taxon>Agaricomycetidae</taxon>
        <taxon>Agaricales</taxon>
        <taxon>Marasmiineae</taxon>
        <taxon>Mycenaceae</taxon>
        <taxon>Mycena</taxon>
    </lineage>
</organism>
<proteinExistence type="predicted"/>
<gene>
    <name evidence="1" type="ORF">DFH08DRAFT_832006</name>
</gene>
<evidence type="ECO:0000313" key="1">
    <source>
        <dbReference type="EMBL" id="KAJ7368693.1"/>
    </source>
</evidence>
<reference evidence="1" key="1">
    <citation type="submission" date="2023-03" db="EMBL/GenBank/DDBJ databases">
        <title>Massive genome expansion in bonnet fungi (Mycena s.s.) driven by repeated elements and novel gene families across ecological guilds.</title>
        <authorList>
            <consortium name="Lawrence Berkeley National Laboratory"/>
            <person name="Harder C.B."/>
            <person name="Miyauchi S."/>
            <person name="Viragh M."/>
            <person name="Kuo A."/>
            <person name="Thoen E."/>
            <person name="Andreopoulos B."/>
            <person name="Lu D."/>
            <person name="Skrede I."/>
            <person name="Drula E."/>
            <person name="Henrissat B."/>
            <person name="Morin E."/>
            <person name="Kohler A."/>
            <person name="Barry K."/>
            <person name="LaButti K."/>
            <person name="Morin E."/>
            <person name="Salamov A."/>
            <person name="Lipzen A."/>
            <person name="Mereny Z."/>
            <person name="Hegedus B."/>
            <person name="Baldrian P."/>
            <person name="Stursova M."/>
            <person name="Weitz H."/>
            <person name="Taylor A."/>
            <person name="Grigoriev I.V."/>
            <person name="Nagy L.G."/>
            <person name="Martin F."/>
            <person name="Kauserud H."/>
        </authorList>
    </citation>
    <scope>NUCLEOTIDE SEQUENCE</scope>
    <source>
        <strain evidence="1">CBHHK002</strain>
    </source>
</reference>
<keyword evidence="2" id="KW-1185">Reference proteome</keyword>